<sequence length="171" mass="19083">MIIISDTSVITSLAAISHLHLLPELYDRLIIPEAVYRELVAIAPPVPGAVDMQTITWLEVRQVTNDEEVVRLQQEVRLDPGESEAISLALELKADLLLIDERSGRAEAHRLGLKITGLLGMLVEAKQKKLLSAVKPLMDDLIDHSQFRISPALYRQILERVGETGDLYNTK</sequence>
<dbReference type="Proteomes" id="UP000183940">
    <property type="component" value="Unassembled WGS sequence"/>
</dbReference>
<gene>
    <name evidence="1" type="ORF">BI308_11860</name>
</gene>
<dbReference type="PANTHER" id="PTHR39550:SF1">
    <property type="entry name" value="SLL0658 PROTEIN"/>
    <property type="match status" value="1"/>
</dbReference>
<keyword evidence="2" id="KW-1185">Reference proteome</keyword>
<organism evidence="1 2">
    <name type="scientific">Roseofilum reptotaenium AO1-A</name>
    <dbReference type="NCBI Taxonomy" id="1925591"/>
    <lineage>
        <taxon>Bacteria</taxon>
        <taxon>Bacillati</taxon>
        <taxon>Cyanobacteriota</taxon>
        <taxon>Cyanophyceae</taxon>
        <taxon>Desertifilales</taxon>
        <taxon>Desertifilaceae</taxon>
        <taxon>Roseofilum</taxon>
    </lineage>
</organism>
<evidence type="ECO:0000313" key="2">
    <source>
        <dbReference type="Proteomes" id="UP000183940"/>
    </source>
</evidence>
<evidence type="ECO:0000313" key="1">
    <source>
        <dbReference type="EMBL" id="OJJ25317.1"/>
    </source>
</evidence>
<dbReference type="EMBL" id="MLAW01000018">
    <property type="protein sequence ID" value="OJJ25317.1"/>
    <property type="molecule type" value="Genomic_DNA"/>
</dbReference>
<dbReference type="STRING" id="1925591.BI308_11860"/>
<name>A0A1L9QRV6_9CYAN</name>
<protein>
    <submittedName>
        <fullName evidence="1">Nucleic acid-binding protein</fullName>
    </submittedName>
</protein>
<accession>A0A1L9QRV6</accession>
<proteinExistence type="predicted"/>
<comment type="caution">
    <text evidence="1">The sequence shown here is derived from an EMBL/GenBank/DDBJ whole genome shotgun (WGS) entry which is preliminary data.</text>
</comment>
<dbReference type="AlphaFoldDB" id="A0A1L9QRV6"/>
<dbReference type="PANTHER" id="PTHR39550">
    <property type="entry name" value="SLL0658 PROTEIN"/>
    <property type="match status" value="1"/>
</dbReference>
<dbReference type="Pfam" id="PF11848">
    <property type="entry name" value="DUF3368"/>
    <property type="match status" value="1"/>
</dbReference>
<reference evidence="1" key="1">
    <citation type="submission" date="2016-10" db="EMBL/GenBank/DDBJ databases">
        <title>CRISPR-Cas defence system in Roseofilum reptotaenium: evidence of a bacteriophage-cyanobacterium arms race in the coral black band disease.</title>
        <authorList>
            <person name="Buerger P."/>
            <person name="Wood-Charlson E.M."/>
            <person name="Weynberg K.D."/>
            <person name="Willis B."/>
            <person name="Van Oppen M.J."/>
        </authorList>
    </citation>
    <scope>NUCLEOTIDE SEQUENCE [LARGE SCALE GENOMIC DNA]</scope>
    <source>
        <strain evidence="1">AO1-A</strain>
    </source>
</reference>
<dbReference type="InterPro" id="IPR021799">
    <property type="entry name" value="PIN-like_prokaryotic"/>
</dbReference>